<evidence type="ECO:0000313" key="3">
    <source>
        <dbReference type="Proteomes" id="UP000243361"/>
    </source>
</evidence>
<proteinExistence type="predicted"/>
<feature type="transmembrane region" description="Helical" evidence="1">
    <location>
        <begin position="20"/>
        <end position="39"/>
    </location>
</feature>
<keyword evidence="1" id="KW-0812">Transmembrane</keyword>
<reference evidence="2" key="1">
    <citation type="submission" date="2017-02" db="EMBL/GenBank/DDBJ databases">
        <title>Novel co-symbiosis in the unique lucinid bivalve Phacoides pectinatus.</title>
        <authorList>
            <person name="Lim S.J."/>
            <person name="Davis B.G."/>
            <person name="Gill D.E."/>
            <person name="Engel A.S."/>
            <person name="Anderson L.C."/>
            <person name="Campbell B.J."/>
        </authorList>
    </citation>
    <scope>NUCLEOTIDE SEQUENCE [LARGE SCALE GENOMIC DNA]</scope>
    <source>
        <strain evidence="2">LUC13016_P6</strain>
    </source>
</reference>
<keyword evidence="1" id="KW-0472">Membrane</keyword>
<keyword evidence="3" id="KW-1185">Reference proteome</keyword>
<keyword evidence="1" id="KW-1133">Transmembrane helix</keyword>
<protein>
    <recommendedName>
        <fullName evidence="4">Cell division protein BolA</fullName>
    </recommendedName>
</protein>
<organism evidence="2 3">
    <name type="scientific">Candidatus Sedimenticola endophacoides</name>
    <dbReference type="NCBI Taxonomy" id="2548426"/>
    <lineage>
        <taxon>Bacteria</taxon>
        <taxon>Pseudomonadati</taxon>
        <taxon>Pseudomonadota</taxon>
        <taxon>Gammaproteobacteria</taxon>
        <taxon>Chromatiales</taxon>
        <taxon>Sedimenticolaceae</taxon>
        <taxon>Sedimenticola</taxon>
    </lineage>
</organism>
<accession>A0A657PN84</accession>
<sequence length="121" mass="13642">MPVCSNIRSYMRHHERVADLFSLLAVVLLFGSIWVAIEFQSEIIAWARANIIVHGSAAILALVLDVFLVILFLNVGSARFSDESDETCFRTFRGRRHGGPSIGTAFGNWLDHMEQVSKKHR</sequence>
<gene>
    <name evidence="2" type="ORF">B0D84_00345</name>
</gene>
<dbReference type="EMBL" id="MUIE01000035">
    <property type="protein sequence ID" value="OQX37695.1"/>
    <property type="molecule type" value="Genomic_DNA"/>
</dbReference>
<evidence type="ECO:0000256" key="1">
    <source>
        <dbReference type="SAM" id="Phobius"/>
    </source>
</evidence>
<evidence type="ECO:0000313" key="2">
    <source>
        <dbReference type="EMBL" id="OQX37695.1"/>
    </source>
</evidence>
<feature type="transmembrane region" description="Helical" evidence="1">
    <location>
        <begin position="51"/>
        <end position="73"/>
    </location>
</feature>
<evidence type="ECO:0008006" key="4">
    <source>
        <dbReference type="Google" id="ProtNLM"/>
    </source>
</evidence>
<dbReference type="Proteomes" id="UP000243361">
    <property type="component" value="Unassembled WGS sequence"/>
</dbReference>
<comment type="caution">
    <text evidence="2">The sequence shown here is derived from an EMBL/GenBank/DDBJ whole genome shotgun (WGS) entry which is preliminary data.</text>
</comment>
<dbReference type="AlphaFoldDB" id="A0A657PN84"/>
<name>A0A657PN84_9GAMM</name>